<comment type="caution">
    <text evidence="1">The sequence shown here is derived from an EMBL/GenBank/DDBJ whole genome shotgun (WGS) entry which is preliminary data.</text>
</comment>
<sequence>MLRIMSRIFGKDGPRHGAGGREMPQWVLQRKPGHPGSPMTAVCTERDAFVLLKSPDQRTEQPAKVLVKIGDHAVAFRGTPEALWLRPFPDRLELVIDEAGVWFRHYLEEYTVAPSKFKNRAEQRMFLKVLKEGLFHQASMGRDGITRPIVPVFTKNFRKKLRSGAYIGG</sequence>
<organism evidence="1 2">
    <name type="scientific">Thalassovita mangrovi</name>
    <dbReference type="NCBI Taxonomy" id="2692236"/>
    <lineage>
        <taxon>Bacteria</taxon>
        <taxon>Pseudomonadati</taxon>
        <taxon>Pseudomonadota</taxon>
        <taxon>Alphaproteobacteria</taxon>
        <taxon>Rhodobacterales</taxon>
        <taxon>Roseobacteraceae</taxon>
        <taxon>Thalassovita</taxon>
    </lineage>
</organism>
<accession>A0A6L8LFU0</accession>
<protein>
    <submittedName>
        <fullName evidence="1">Uncharacterized protein</fullName>
    </submittedName>
</protein>
<evidence type="ECO:0000313" key="1">
    <source>
        <dbReference type="EMBL" id="MYM54603.1"/>
    </source>
</evidence>
<dbReference type="EMBL" id="WWEN01000002">
    <property type="protein sequence ID" value="MYM54603.1"/>
    <property type="molecule type" value="Genomic_DNA"/>
</dbReference>
<keyword evidence="2" id="KW-1185">Reference proteome</keyword>
<evidence type="ECO:0000313" key="2">
    <source>
        <dbReference type="Proteomes" id="UP000479043"/>
    </source>
</evidence>
<name>A0A6L8LFU0_9RHOB</name>
<reference evidence="1 2" key="1">
    <citation type="submission" date="2020-01" db="EMBL/GenBank/DDBJ databases">
        <authorList>
            <person name="Chen S."/>
        </authorList>
    </citation>
    <scope>NUCLEOTIDE SEQUENCE [LARGE SCALE GENOMIC DNA]</scope>
    <source>
        <strain evidence="1 2">GS-10</strain>
    </source>
</reference>
<gene>
    <name evidence="1" type="ORF">GR167_04755</name>
</gene>
<proteinExistence type="predicted"/>
<dbReference type="AlphaFoldDB" id="A0A6L8LFU0"/>
<dbReference type="Proteomes" id="UP000479043">
    <property type="component" value="Unassembled WGS sequence"/>
</dbReference>
<dbReference type="RefSeq" id="WP_160972288.1">
    <property type="nucleotide sequence ID" value="NZ_WWEN01000002.1"/>
</dbReference>